<organism evidence="7 8">
    <name type="scientific">Acipenser ruthenus</name>
    <name type="common">Sterlet sturgeon</name>
    <dbReference type="NCBI Taxonomy" id="7906"/>
    <lineage>
        <taxon>Eukaryota</taxon>
        <taxon>Metazoa</taxon>
        <taxon>Chordata</taxon>
        <taxon>Craniata</taxon>
        <taxon>Vertebrata</taxon>
        <taxon>Euteleostomi</taxon>
        <taxon>Actinopterygii</taxon>
        <taxon>Chondrostei</taxon>
        <taxon>Acipenseriformes</taxon>
        <taxon>Acipenseridae</taxon>
        <taxon>Acipenser</taxon>
    </lineage>
</organism>
<evidence type="ECO:0000313" key="8">
    <source>
        <dbReference type="Proteomes" id="UP000289886"/>
    </source>
</evidence>
<feature type="compositionally biased region" description="Polar residues" evidence="5">
    <location>
        <begin position="246"/>
        <end position="261"/>
    </location>
</feature>
<dbReference type="Proteomes" id="UP000289886">
    <property type="component" value="Unassembled WGS sequence"/>
</dbReference>
<evidence type="ECO:0000256" key="4">
    <source>
        <dbReference type="PROSITE-ProRule" id="PRU00175"/>
    </source>
</evidence>
<dbReference type="SUPFAM" id="SSF57850">
    <property type="entry name" value="RING/U-box"/>
    <property type="match status" value="1"/>
</dbReference>
<dbReference type="PANTHER" id="PTHR47454:SF1">
    <property type="entry name" value="RING FINGER PROTEIN 224"/>
    <property type="match status" value="1"/>
</dbReference>
<evidence type="ECO:0000256" key="5">
    <source>
        <dbReference type="SAM" id="MobiDB-lite"/>
    </source>
</evidence>
<dbReference type="GO" id="GO:0008270">
    <property type="term" value="F:zinc ion binding"/>
    <property type="evidence" value="ECO:0007669"/>
    <property type="project" value="UniProtKB-KW"/>
</dbReference>
<keyword evidence="3" id="KW-0862">Zinc</keyword>
<evidence type="ECO:0000256" key="3">
    <source>
        <dbReference type="ARBA" id="ARBA00022833"/>
    </source>
</evidence>
<feature type="region of interest" description="Disordered" evidence="5">
    <location>
        <begin position="239"/>
        <end position="263"/>
    </location>
</feature>
<dbReference type="InterPro" id="IPR053122">
    <property type="entry name" value="RING_finger_domain"/>
</dbReference>
<name>A0A444V3P4_ACIRT</name>
<comment type="caution">
    <text evidence="7">The sequence shown here is derived from an EMBL/GenBank/DDBJ whole genome shotgun (WGS) entry which is preliminary data.</text>
</comment>
<keyword evidence="1" id="KW-0479">Metal-binding</keyword>
<dbReference type="PANTHER" id="PTHR47454">
    <property type="entry name" value="RING FINGER PROTEIN 224"/>
    <property type="match status" value="1"/>
</dbReference>
<dbReference type="Pfam" id="PF13639">
    <property type="entry name" value="zf-RING_2"/>
    <property type="match status" value="1"/>
</dbReference>
<dbReference type="PROSITE" id="PS00518">
    <property type="entry name" value="ZF_RING_1"/>
    <property type="match status" value="1"/>
</dbReference>
<sequence length="287" mass="32351">MADYTLAWEKPWNQKSWAALQQYNMALDCTARLPACLPSTQRITAAAAAAQHRGRDTGIVWGADGSRACLSMCQDQWTRGPFTLHSAQCCPMQATGCITSSSASSNYIRTLHVNNNYSQLENLMKTTWKVMSEEADLGEVPDPSPDPSASHKLDCIICYSSFNLRERLPRKLHCGHTFCQDCLRRLDTVLNEQRWIPCPQCRQNTPCPRGGAGALDLDLARKERRFWVRLWVSRSTRQTGAEPHSKVSSGKQQPISEQPSVWGQELPSEPHFPRSPCCCRCCCCWWV</sequence>
<proteinExistence type="predicted"/>
<dbReference type="Gene3D" id="3.30.40.10">
    <property type="entry name" value="Zinc/RING finger domain, C3HC4 (zinc finger)"/>
    <property type="match status" value="1"/>
</dbReference>
<dbReference type="AlphaFoldDB" id="A0A444V3P4"/>
<evidence type="ECO:0000256" key="1">
    <source>
        <dbReference type="ARBA" id="ARBA00022723"/>
    </source>
</evidence>
<accession>A0A444V3P4</accession>
<dbReference type="CDD" id="cd16565">
    <property type="entry name" value="RING-HC_RNF224"/>
    <property type="match status" value="1"/>
</dbReference>
<keyword evidence="8" id="KW-1185">Reference proteome</keyword>
<dbReference type="InterPro" id="IPR001841">
    <property type="entry name" value="Znf_RING"/>
</dbReference>
<evidence type="ECO:0000313" key="7">
    <source>
        <dbReference type="EMBL" id="RXM95032.1"/>
    </source>
</evidence>
<feature type="domain" description="RING-type" evidence="6">
    <location>
        <begin position="155"/>
        <end position="202"/>
    </location>
</feature>
<reference evidence="7 8" key="1">
    <citation type="submission" date="2019-01" db="EMBL/GenBank/DDBJ databases">
        <title>Draft Genome and Complete Hox-Cluster Characterization of the Sterlet Sturgeon (Acipenser ruthenus).</title>
        <authorList>
            <person name="Wei Q."/>
        </authorList>
    </citation>
    <scope>NUCLEOTIDE SEQUENCE [LARGE SCALE GENOMIC DNA]</scope>
    <source>
        <strain evidence="7">WHYD16114868_AA</strain>
        <tissue evidence="7">Blood</tissue>
    </source>
</reference>
<evidence type="ECO:0000256" key="2">
    <source>
        <dbReference type="ARBA" id="ARBA00022771"/>
    </source>
</evidence>
<evidence type="ECO:0000259" key="6">
    <source>
        <dbReference type="PROSITE" id="PS50089"/>
    </source>
</evidence>
<keyword evidence="2 4" id="KW-0863">Zinc-finger</keyword>
<dbReference type="SMART" id="SM00184">
    <property type="entry name" value="RING"/>
    <property type="match status" value="1"/>
</dbReference>
<dbReference type="PROSITE" id="PS50089">
    <property type="entry name" value="ZF_RING_2"/>
    <property type="match status" value="1"/>
</dbReference>
<dbReference type="EMBL" id="SCEB01002734">
    <property type="protein sequence ID" value="RXM95032.1"/>
    <property type="molecule type" value="Genomic_DNA"/>
</dbReference>
<gene>
    <name evidence="7" type="ORF">EOD39_17333</name>
</gene>
<dbReference type="InterPro" id="IPR017907">
    <property type="entry name" value="Znf_RING_CS"/>
</dbReference>
<dbReference type="InterPro" id="IPR013083">
    <property type="entry name" value="Znf_RING/FYVE/PHD"/>
</dbReference>
<protein>
    <submittedName>
        <fullName evidence="7">RING finger protein 224</fullName>
    </submittedName>
</protein>